<accession>C3J982</accession>
<evidence type="ECO:0000256" key="1">
    <source>
        <dbReference type="SAM" id="MobiDB-lite"/>
    </source>
</evidence>
<organism evidence="2 3">
    <name type="scientific">Porphyromonas endodontalis (strain ATCC 35406 / DSM 24491 / JCM 8526 / CCUG 16442 / BCRC 14492 / NCTC 13058 / HG 370)</name>
    <name type="common">Bacteroides endodontalis</name>
    <dbReference type="NCBI Taxonomy" id="553175"/>
    <lineage>
        <taxon>Bacteria</taxon>
        <taxon>Pseudomonadati</taxon>
        <taxon>Bacteroidota</taxon>
        <taxon>Bacteroidia</taxon>
        <taxon>Bacteroidales</taxon>
        <taxon>Porphyromonadaceae</taxon>
        <taxon>Porphyromonas</taxon>
    </lineage>
</organism>
<feature type="region of interest" description="Disordered" evidence="1">
    <location>
        <begin position="20"/>
        <end position="56"/>
    </location>
</feature>
<dbReference type="EMBL" id="ACNN01000012">
    <property type="protein sequence ID" value="EEN83206.1"/>
    <property type="molecule type" value="Genomic_DNA"/>
</dbReference>
<dbReference type="Proteomes" id="UP000004295">
    <property type="component" value="Unassembled WGS sequence"/>
</dbReference>
<name>C3J982_POREA</name>
<protein>
    <submittedName>
        <fullName evidence="2">Uncharacterized protein</fullName>
    </submittedName>
</protein>
<evidence type="ECO:0000313" key="2">
    <source>
        <dbReference type="EMBL" id="EEN83206.1"/>
    </source>
</evidence>
<dbReference type="STRING" id="553175.POREN0001_1022"/>
<keyword evidence="3" id="KW-1185">Reference proteome</keyword>
<comment type="caution">
    <text evidence="2">The sequence shown here is derived from an EMBL/GenBank/DDBJ whole genome shotgun (WGS) entry which is preliminary data.</text>
</comment>
<dbReference type="AlphaFoldDB" id="C3J982"/>
<evidence type="ECO:0000313" key="3">
    <source>
        <dbReference type="Proteomes" id="UP000004295"/>
    </source>
</evidence>
<proteinExistence type="predicted"/>
<feature type="compositionally biased region" description="Basic and acidic residues" evidence="1">
    <location>
        <begin position="20"/>
        <end position="29"/>
    </location>
</feature>
<sequence>MQARTAVIIGIYPSAQTEFPERRDIRTDEEAGIGKNQLTRADSRDEAYVEQNSKRQ</sequence>
<gene>
    <name evidence="2" type="ORF">POREN0001_1022</name>
</gene>
<reference evidence="2 3" key="1">
    <citation type="submission" date="2009-04" db="EMBL/GenBank/DDBJ databases">
        <authorList>
            <person name="Sebastian Y."/>
            <person name="Madupu R."/>
            <person name="Durkin A.S."/>
            <person name="Torralba M."/>
            <person name="Methe B."/>
            <person name="Sutton G.G."/>
            <person name="Strausberg R.L."/>
            <person name="Nelson K.E."/>
        </authorList>
    </citation>
    <scope>NUCLEOTIDE SEQUENCE [LARGE SCALE GENOMIC DNA]</scope>
    <source>
        <strain evidence="3">ATCC 35406 / BCRC 14492 / JCM 8526 / NCTC 13058 / HG 370</strain>
    </source>
</reference>